<reference evidence="9 10" key="1">
    <citation type="submission" date="2017-09" db="EMBL/GenBank/DDBJ databases">
        <authorList>
            <person name="Ehlers B."/>
            <person name="Leendertz F.H."/>
        </authorList>
    </citation>
    <scope>NUCLEOTIDE SEQUENCE [LARGE SCALE GENOMIC DNA]</scope>
    <source>
        <strain evidence="9 10">DSM 45537</strain>
    </source>
</reference>
<dbReference type="Pfam" id="PF07690">
    <property type="entry name" value="MFS_1"/>
    <property type="match status" value="1"/>
</dbReference>
<dbReference type="GO" id="GO:0022857">
    <property type="term" value="F:transmembrane transporter activity"/>
    <property type="evidence" value="ECO:0007669"/>
    <property type="project" value="InterPro"/>
</dbReference>
<feature type="transmembrane region" description="Helical" evidence="7">
    <location>
        <begin position="187"/>
        <end position="207"/>
    </location>
</feature>
<dbReference type="InterPro" id="IPR020846">
    <property type="entry name" value="MFS_dom"/>
</dbReference>
<name>A0A285KUW0_9NOCA</name>
<feature type="transmembrane region" description="Helical" evidence="7">
    <location>
        <begin position="493"/>
        <end position="515"/>
    </location>
</feature>
<feature type="transmembrane region" description="Helical" evidence="7">
    <location>
        <begin position="317"/>
        <end position="341"/>
    </location>
</feature>
<protein>
    <submittedName>
        <fullName evidence="9">MFS transporter, DHA2 family, multidrug resistance protein</fullName>
    </submittedName>
</protein>
<feature type="transmembrane region" description="Helical" evidence="7">
    <location>
        <begin position="290"/>
        <end position="311"/>
    </location>
</feature>
<keyword evidence="6 7" id="KW-0472">Membrane</keyword>
<evidence type="ECO:0000259" key="8">
    <source>
        <dbReference type="PROSITE" id="PS50850"/>
    </source>
</evidence>
<feature type="transmembrane region" description="Helical" evidence="7">
    <location>
        <begin position="252"/>
        <end position="269"/>
    </location>
</feature>
<feature type="transmembrane region" description="Helical" evidence="7">
    <location>
        <begin position="353"/>
        <end position="374"/>
    </location>
</feature>
<dbReference type="PANTHER" id="PTHR42718">
    <property type="entry name" value="MAJOR FACILITATOR SUPERFAMILY MULTIDRUG TRANSPORTER MFSC"/>
    <property type="match status" value="1"/>
</dbReference>
<evidence type="ECO:0000256" key="4">
    <source>
        <dbReference type="ARBA" id="ARBA00022692"/>
    </source>
</evidence>
<dbReference type="Gene3D" id="1.20.1250.20">
    <property type="entry name" value="MFS general substrate transporter like domains"/>
    <property type="match status" value="1"/>
</dbReference>
<evidence type="ECO:0000256" key="6">
    <source>
        <dbReference type="ARBA" id="ARBA00023136"/>
    </source>
</evidence>
<feature type="transmembrane region" description="Helical" evidence="7">
    <location>
        <begin position="126"/>
        <end position="149"/>
    </location>
</feature>
<evidence type="ECO:0000256" key="7">
    <source>
        <dbReference type="SAM" id="Phobius"/>
    </source>
</evidence>
<dbReference type="EMBL" id="OBEG01000001">
    <property type="protein sequence ID" value="SNY76013.1"/>
    <property type="molecule type" value="Genomic_DNA"/>
</dbReference>
<gene>
    <name evidence="9" type="ORF">SAMN04244553_0625</name>
</gene>
<evidence type="ECO:0000256" key="1">
    <source>
        <dbReference type="ARBA" id="ARBA00004651"/>
    </source>
</evidence>
<dbReference type="CDD" id="cd17321">
    <property type="entry name" value="MFS_MMR_MDR_like"/>
    <property type="match status" value="1"/>
</dbReference>
<sequence>MTAIDIGTPEGTRTVDIVDESVHDEAPALAGRTEWVGLLVLALACLVYAMDLTVLHLAVPMISADLHPTSSQLLWIIDVYGFMVAGLLITMGTLGDRIGRRRMLMIGAAAFAVASVVAAFAPTAEALIVCRALLGIAGATLAPSTLSLIFNMFRDPRQRSVAVGVWVGAFSAGGAVGPIFGGVLLENFWWGSVFLLAVPVMVLLLVLGPKVLPEFRDPEAGRLDPISAALCVGTMIAVVFGMKKIAQDGVGAAALAGLIGGAALGVLFVRRQLTSADPMLDLRLFRLSRFRVALLINVVGIFVAFGYFLFVAQYFQLVLAMSPMATGLVMVPSGLGFIVGSQLAPRLVQLVRPAYLIGGGLAMAGVGLLMMTQLTASDGYGLALAASVISALGLAPVFGITTELIVGAAPPEQAGAASGVSETGAEFGGALGISILGSISIAIYRGDLSSSLPAGLSEADAGSVRDTLGAAVQISTQVPMDLGESVLAAAREAFLHGVHITAGIAGVAALAVAVVSVRRLRDIPTGPLTHED</sequence>
<dbReference type="RefSeq" id="WP_097243555.1">
    <property type="nucleotide sequence ID" value="NZ_OBEG01000001.1"/>
</dbReference>
<proteinExistence type="predicted"/>
<dbReference type="Gene3D" id="1.20.1720.10">
    <property type="entry name" value="Multidrug resistance protein D"/>
    <property type="match status" value="1"/>
</dbReference>
<accession>A0A285KUW0</accession>
<dbReference type="InterPro" id="IPR011701">
    <property type="entry name" value="MFS"/>
</dbReference>
<keyword evidence="10" id="KW-1185">Reference proteome</keyword>
<dbReference type="PROSITE" id="PS50850">
    <property type="entry name" value="MFS"/>
    <property type="match status" value="1"/>
</dbReference>
<dbReference type="SUPFAM" id="SSF103473">
    <property type="entry name" value="MFS general substrate transporter"/>
    <property type="match status" value="1"/>
</dbReference>
<dbReference type="InterPro" id="IPR036259">
    <property type="entry name" value="MFS_trans_sf"/>
</dbReference>
<feature type="transmembrane region" description="Helical" evidence="7">
    <location>
        <begin position="228"/>
        <end position="246"/>
    </location>
</feature>
<dbReference type="PANTHER" id="PTHR42718:SF47">
    <property type="entry name" value="METHYL VIOLOGEN RESISTANCE PROTEIN SMVA"/>
    <property type="match status" value="1"/>
</dbReference>
<evidence type="ECO:0000313" key="9">
    <source>
        <dbReference type="EMBL" id="SNY76013.1"/>
    </source>
</evidence>
<feature type="transmembrane region" description="Helical" evidence="7">
    <location>
        <begin position="161"/>
        <end position="181"/>
    </location>
</feature>
<dbReference type="Proteomes" id="UP000219565">
    <property type="component" value="Unassembled WGS sequence"/>
</dbReference>
<evidence type="ECO:0000256" key="3">
    <source>
        <dbReference type="ARBA" id="ARBA00022475"/>
    </source>
</evidence>
<evidence type="ECO:0000313" key="10">
    <source>
        <dbReference type="Proteomes" id="UP000219565"/>
    </source>
</evidence>
<keyword evidence="5 7" id="KW-1133">Transmembrane helix</keyword>
<feature type="transmembrane region" description="Helical" evidence="7">
    <location>
        <begin position="35"/>
        <end position="59"/>
    </location>
</feature>
<comment type="subcellular location">
    <subcellularLocation>
        <location evidence="1">Cell membrane</location>
        <topology evidence="1">Multi-pass membrane protein</topology>
    </subcellularLocation>
</comment>
<feature type="transmembrane region" description="Helical" evidence="7">
    <location>
        <begin position="380"/>
        <end position="406"/>
    </location>
</feature>
<organism evidence="9 10">
    <name type="scientific">Nocardia amikacinitolerans</name>
    <dbReference type="NCBI Taxonomy" id="756689"/>
    <lineage>
        <taxon>Bacteria</taxon>
        <taxon>Bacillati</taxon>
        <taxon>Actinomycetota</taxon>
        <taxon>Actinomycetes</taxon>
        <taxon>Mycobacteriales</taxon>
        <taxon>Nocardiaceae</taxon>
        <taxon>Nocardia</taxon>
    </lineage>
</organism>
<feature type="domain" description="Major facilitator superfamily (MFS) profile" evidence="8">
    <location>
        <begin position="37"/>
        <end position="521"/>
    </location>
</feature>
<feature type="transmembrane region" description="Helical" evidence="7">
    <location>
        <begin position="71"/>
        <end position="91"/>
    </location>
</feature>
<evidence type="ECO:0000256" key="5">
    <source>
        <dbReference type="ARBA" id="ARBA00022989"/>
    </source>
</evidence>
<feature type="transmembrane region" description="Helical" evidence="7">
    <location>
        <begin position="427"/>
        <end position="444"/>
    </location>
</feature>
<keyword evidence="3" id="KW-1003">Cell membrane</keyword>
<keyword evidence="4 7" id="KW-0812">Transmembrane</keyword>
<evidence type="ECO:0000256" key="2">
    <source>
        <dbReference type="ARBA" id="ARBA00022448"/>
    </source>
</evidence>
<feature type="transmembrane region" description="Helical" evidence="7">
    <location>
        <begin position="103"/>
        <end position="120"/>
    </location>
</feature>
<dbReference type="OrthoDB" id="9781469at2"/>
<dbReference type="AlphaFoldDB" id="A0A285KUW0"/>
<dbReference type="GO" id="GO:0005886">
    <property type="term" value="C:plasma membrane"/>
    <property type="evidence" value="ECO:0007669"/>
    <property type="project" value="UniProtKB-SubCell"/>
</dbReference>
<keyword evidence="2" id="KW-0813">Transport</keyword>